<evidence type="ECO:0000313" key="3">
    <source>
        <dbReference type="Proteomes" id="UP000515550"/>
    </source>
</evidence>
<feature type="region of interest" description="Disordered" evidence="1">
    <location>
        <begin position="46"/>
        <end position="91"/>
    </location>
</feature>
<protein>
    <recommendedName>
        <fullName evidence="4">GRAM domain-containing protein</fullName>
    </recommendedName>
</protein>
<dbReference type="EMBL" id="LR865386">
    <property type="protein sequence ID" value="CAD2089783.1"/>
    <property type="molecule type" value="Genomic_DNA"/>
</dbReference>
<sequence>MSEEADQSGIKLNGDESVSGDIPDATINQEIINYVYEKLLATGIKNEKSSNNLGPNDKVVKNLRGTSKKEELDGNDKKKTSSTTVEETHEGNRTIIKKGEYKLSLQSHVLVEGKCFISDNSIYFVSAFNQILKNSSIVRVAYESLLSIKKAKKLNIIPKWFKIKPDENQ</sequence>
<dbReference type="InterPro" id="IPR011993">
    <property type="entry name" value="PH-like_dom_sf"/>
</dbReference>
<reference evidence="2 3" key="1">
    <citation type="submission" date="2020-08" db="EMBL/GenBank/DDBJ databases">
        <authorList>
            <person name="Ramaprasad A."/>
        </authorList>
    </citation>
    <scope>NUCLEOTIDE SEQUENCE [LARGE SCALE GENOMIC DNA]</scope>
</reference>
<feature type="region of interest" description="Disordered" evidence="1">
    <location>
        <begin position="1"/>
        <end position="23"/>
    </location>
</feature>
<organism evidence="2 3">
    <name type="scientific">Plasmodium vinckei brucechwatti</name>
    <dbReference type="NCBI Taxonomy" id="119398"/>
    <lineage>
        <taxon>Eukaryota</taxon>
        <taxon>Sar</taxon>
        <taxon>Alveolata</taxon>
        <taxon>Apicomplexa</taxon>
        <taxon>Aconoidasida</taxon>
        <taxon>Haemosporida</taxon>
        <taxon>Plasmodiidae</taxon>
        <taxon>Plasmodium</taxon>
        <taxon>Plasmodium (Vinckeia)</taxon>
    </lineage>
</organism>
<gene>
    <name evidence="2" type="ORF">PVBDA_0800270</name>
</gene>
<dbReference type="Proteomes" id="UP000515550">
    <property type="component" value="Chromosome PVBDA_08"/>
</dbReference>
<evidence type="ECO:0000313" key="2">
    <source>
        <dbReference type="EMBL" id="CAD2089783.1"/>
    </source>
</evidence>
<dbReference type="Gene3D" id="2.30.29.30">
    <property type="entry name" value="Pleckstrin-homology domain (PH domain)/Phosphotyrosine-binding domain (PTB)"/>
    <property type="match status" value="1"/>
</dbReference>
<name>A0A6V7S2N8_PLAVN</name>
<accession>A0A6V7S2N8</accession>
<feature type="compositionally biased region" description="Basic and acidic residues" evidence="1">
    <location>
        <begin position="67"/>
        <end position="79"/>
    </location>
</feature>
<evidence type="ECO:0000256" key="1">
    <source>
        <dbReference type="SAM" id="MobiDB-lite"/>
    </source>
</evidence>
<evidence type="ECO:0008006" key="4">
    <source>
        <dbReference type="Google" id="ProtNLM"/>
    </source>
</evidence>
<dbReference type="VEuPathDB" id="PlasmoDB:PVBDA_0800270"/>
<proteinExistence type="predicted"/>
<dbReference type="AlphaFoldDB" id="A0A6V7S2N8"/>